<dbReference type="Proteomes" id="UP000509327">
    <property type="component" value="Chromosome"/>
</dbReference>
<dbReference type="OrthoDB" id="2476654at2"/>
<reference evidence="2 4" key="2">
    <citation type="submission" date="2020-06" db="EMBL/GenBank/DDBJ databases">
        <title>Complete genome of Paenibacillus barcinonensis KACC11450.</title>
        <authorList>
            <person name="Kim M."/>
            <person name="Park Y.-J."/>
            <person name="Shin J.-H."/>
        </authorList>
    </citation>
    <scope>NUCLEOTIDE SEQUENCE [LARGE SCALE GENOMIC DNA]</scope>
    <source>
        <strain evidence="2 4">KACC11450</strain>
    </source>
</reference>
<keyword evidence="4" id="KW-1185">Reference proteome</keyword>
<dbReference type="Proteomes" id="UP000247790">
    <property type="component" value="Unassembled WGS sequence"/>
</dbReference>
<evidence type="ECO:0000313" key="3">
    <source>
        <dbReference type="Proteomes" id="UP000247790"/>
    </source>
</evidence>
<name>A0A2V4V928_PAEBA</name>
<gene>
    <name evidence="1" type="ORF">DFQ00_10883</name>
    <name evidence="2" type="ORF">HUB98_22990</name>
</gene>
<proteinExistence type="predicted"/>
<sequence length="105" mass="11927">MYIIYEEVANKVGKISVIVYEDHGSNPPDNSITVSSVPDPQQIDGKLSVPYINLDSHEIYYEYIDAPVVLDLEEEVNKLKKEIMEMKTILLNVSSENKNRIQASN</sequence>
<organism evidence="1 3">
    <name type="scientific">Paenibacillus barcinonensis</name>
    <dbReference type="NCBI Taxonomy" id="198119"/>
    <lineage>
        <taxon>Bacteria</taxon>
        <taxon>Bacillati</taxon>
        <taxon>Bacillota</taxon>
        <taxon>Bacilli</taxon>
        <taxon>Bacillales</taxon>
        <taxon>Paenibacillaceae</taxon>
        <taxon>Paenibacillus</taxon>
    </lineage>
</organism>
<reference evidence="1 3" key="1">
    <citation type="submission" date="2018-06" db="EMBL/GenBank/DDBJ databases">
        <title>Genomic Encyclopedia of Type Strains, Phase III (KMG-III): the genomes of soil and plant-associated and newly described type strains.</title>
        <authorList>
            <person name="Whitman W."/>
        </authorList>
    </citation>
    <scope>NUCLEOTIDE SEQUENCE [LARGE SCALE GENOMIC DNA]</scope>
    <source>
        <strain evidence="1 3">CECT 7022</strain>
    </source>
</reference>
<dbReference type="EMBL" id="QJSW01000008">
    <property type="protein sequence ID" value="PYE48492.1"/>
    <property type="molecule type" value="Genomic_DNA"/>
</dbReference>
<dbReference type="RefSeq" id="WP_110897161.1">
    <property type="nucleotide sequence ID" value="NZ_CP054614.1"/>
</dbReference>
<dbReference type="EMBL" id="CP054614">
    <property type="protein sequence ID" value="QKS58801.1"/>
    <property type="molecule type" value="Genomic_DNA"/>
</dbReference>
<evidence type="ECO:0000313" key="2">
    <source>
        <dbReference type="EMBL" id="QKS58801.1"/>
    </source>
</evidence>
<evidence type="ECO:0000313" key="1">
    <source>
        <dbReference type="EMBL" id="PYE48492.1"/>
    </source>
</evidence>
<dbReference type="AlphaFoldDB" id="A0A2V4V928"/>
<accession>A0A2V4V928</accession>
<evidence type="ECO:0000313" key="4">
    <source>
        <dbReference type="Proteomes" id="UP000509327"/>
    </source>
</evidence>
<protein>
    <submittedName>
        <fullName evidence="1">Uncharacterized protein</fullName>
    </submittedName>
</protein>